<keyword evidence="3" id="KW-0645">Protease</keyword>
<reference evidence="5 6" key="1">
    <citation type="submission" date="2013-05" db="EMBL/GenBank/DDBJ databases">
        <title>Genome assembly of Chondromyces apiculatus DSM 436.</title>
        <authorList>
            <person name="Sharma G."/>
            <person name="Khatri I."/>
            <person name="Kaur C."/>
            <person name="Mayilraj S."/>
            <person name="Subramanian S."/>
        </authorList>
    </citation>
    <scope>NUCLEOTIDE SEQUENCE [LARGE SCALE GENOMIC DNA]</scope>
    <source>
        <strain evidence="5 6">DSM 436</strain>
    </source>
</reference>
<gene>
    <name evidence="5" type="ORF">CAP_4931</name>
</gene>
<comment type="subcellular location">
    <subcellularLocation>
        <location evidence="3">Membrane</location>
        <topology evidence="3">Single-pass type II membrane protein</topology>
    </subcellularLocation>
</comment>
<evidence type="ECO:0000256" key="2">
    <source>
        <dbReference type="ARBA" id="ARBA00019232"/>
    </source>
</evidence>
<dbReference type="SUPFAM" id="SSF51306">
    <property type="entry name" value="LexA/Signal peptidase"/>
    <property type="match status" value="1"/>
</dbReference>
<sequence length="211" mass="22780">MQKLFKGLGWTLGILAIIALGLRAIILDVWTIPDDPILDASMAPTLSAGDVVVALTRGTPTFGELVRCPDPDTPGGYVVGRIAGRAGDVVETDGVSLTVNGTKYDGESACPESTFFIKHPSTGNEVKIHCDEVVMGGGKHTRGSSPKGPLERKLRHEVREGTVFLLSDNRNFHDDSRDFGSQPIATCQRLVVRLWGKGGWGDETHRFSVVR</sequence>
<dbReference type="InterPro" id="IPR000223">
    <property type="entry name" value="Pept_S26A_signal_pept_1"/>
</dbReference>
<keyword evidence="3" id="KW-0378">Hydrolase</keyword>
<dbReference type="eggNOG" id="COG0681">
    <property type="taxonomic scope" value="Bacteria"/>
</dbReference>
<evidence type="ECO:0000313" key="5">
    <source>
        <dbReference type="EMBL" id="EYF04057.1"/>
    </source>
</evidence>
<dbReference type="PRINTS" id="PR00727">
    <property type="entry name" value="LEADERPTASE"/>
</dbReference>
<dbReference type="InterPro" id="IPR036286">
    <property type="entry name" value="LexA/Signal_pep-like_sf"/>
</dbReference>
<comment type="catalytic activity">
    <reaction evidence="3">
        <text>Cleavage of hydrophobic, N-terminal signal or leader sequences from secreted and periplasmic proteins.</text>
        <dbReference type="EC" id="3.4.21.89"/>
    </reaction>
</comment>
<organism evidence="5 6">
    <name type="scientific">Chondromyces apiculatus DSM 436</name>
    <dbReference type="NCBI Taxonomy" id="1192034"/>
    <lineage>
        <taxon>Bacteria</taxon>
        <taxon>Pseudomonadati</taxon>
        <taxon>Myxococcota</taxon>
        <taxon>Polyangia</taxon>
        <taxon>Polyangiales</taxon>
        <taxon>Polyangiaceae</taxon>
        <taxon>Chondromyces</taxon>
    </lineage>
</organism>
<dbReference type="STRING" id="1192034.CAP_4931"/>
<name>A0A017T509_9BACT</name>
<comment type="similarity">
    <text evidence="1 3">Belongs to the peptidase S26 family.</text>
</comment>
<dbReference type="AlphaFoldDB" id="A0A017T509"/>
<dbReference type="PANTHER" id="PTHR43390:SF1">
    <property type="entry name" value="CHLOROPLAST PROCESSING PEPTIDASE"/>
    <property type="match status" value="1"/>
</dbReference>
<evidence type="ECO:0000256" key="3">
    <source>
        <dbReference type="RuleBase" id="RU362042"/>
    </source>
</evidence>
<proteinExistence type="inferred from homology"/>
<dbReference type="Proteomes" id="UP000019678">
    <property type="component" value="Unassembled WGS sequence"/>
</dbReference>
<dbReference type="Pfam" id="PF10502">
    <property type="entry name" value="Peptidase_S26"/>
    <property type="match status" value="1"/>
</dbReference>
<dbReference type="RefSeq" id="WP_044244927.1">
    <property type="nucleotide sequence ID" value="NZ_ASRX01000039.1"/>
</dbReference>
<keyword evidence="6" id="KW-1185">Reference proteome</keyword>
<protein>
    <recommendedName>
        <fullName evidence="2 3">Signal peptidase I</fullName>
        <ecNumber evidence="3">3.4.21.89</ecNumber>
    </recommendedName>
</protein>
<evidence type="ECO:0000259" key="4">
    <source>
        <dbReference type="Pfam" id="PF10502"/>
    </source>
</evidence>
<evidence type="ECO:0000313" key="6">
    <source>
        <dbReference type="Proteomes" id="UP000019678"/>
    </source>
</evidence>
<dbReference type="GO" id="GO:0004252">
    <property type="term" value="F:serine-type endopeptidase activity"/>
    <property type="evidence" value="ECO:0007669"/>
    <property type="project" value="InterPro"/>
</dbReference>
<dbReference type="GO" id="GO:0009003">
    <property type="term" value="F:signal peptidase activity"/>
    <property type="evidence" value="ECO:0007669"/>
    <property type="project" value="UniProtKB-EC"/>
</dbReference>
<evidence type="ECO:0000256" key="1">
    <source>
        <dbReference type="ARBA" id="ARBA00009370"/>
    </source>
</evidence>
<dbReference type="InterPro" id="IPR019533">
    <property type="entry name" value="Peptidase_S26"/>
</dbReference>
<dbReference type="EC" id="3.4.21.89" evidence="3"/>
<dbReference type="PANTHER" id="PTHR43390">
    <property type="entry name" value="SIGNAL PEPTIDASE I"/>
    <property type="match status" value="1"/>
</dbReference>
<dbReference type="OrthoDB" id="5514877at2"/>
<dbReference type="GO" id="GO:0016020">
    <property type="term" value="C:membrane"/>
    <property type="evidence" value="ECO:0007669"/>
    <property type="project" value="UniProtKB-SubCell"/>
</dbReference>
<comment type="caution">
    <text evidence="5">The sequence shown here is derived from an EMBL/GenBank/DDBJ whole genome shotgun (WGS) entry which is preliminary data.</text>
</comment>
<dbReference type="CDD" id="cd06530">
    <property type="entry name" value="S26_SPase_I"/>
    <property type="match status" value="1"/>
</dbReference>
<dbReference type="EMBL" id="ASRX01000039">
    <property type="protein sequence ID" value="EYF04057.1"/>
    <property type="molecule type" value="Genomic_DNA"/>
</dbReference>
<dbReference type="GO" id="GO:0006465">
    <property type="term" value="P:signal peptide processing"/>
    <property type="evidence" value="ECO:0007669"/>
    <property type="project" value="InterPro"/>
</dbReference>
<dbReference type="Gene3D" id="2.10.109.10">
    <property type="entry name" value="Umud Fragment, subunit A"/>
    <property type="match status" value="1"/>
</dbReference>
<feature type="domain" description="Peptidase S26" evidence="4">
    <location>
        <begin position="14"/>
        <end position="184"/>
    </location>
</feature>
<dbReference type="NCBIfam" id="TIGR02227">
    <property type="entry name" value="sigpep_I_bact"/>
    <property type="match status" value="1"/>
</dbReference>
<accession>A0A017T509</accession>